<accession>A0AAV1E8K5</accession>
<dbReference type="InterPro" id="IPR043376">
    <property type="entry name" value="NPG1-like"/>
</dbReference>
<gene>
    <name evidence="3" type="ORF">OLC1_LOCUS22411</name>
</gene>
<protein>
    <submittedName>
        <fullName evidence="3">OLC1v1017058C2</fullName>
    </submittedName>
</protein>
<dbReference type="PROSITE" id="PS50005">
    <property type="entry name" value="TPR"/>
    <property type="match status" value="1"/>
</dbReference>
<evidence type="ECO:0000313" key="3">
    <source>
        <dbReference type="EMBL" id="CAI9116013.1"/>
    </source>
</evidence>
<reference evidence="3" key="1">
    <citation type="submission" date="2023-03" db="EMBL/GenBank/DDBJ databases">
        <authorList>
            <person name="Julca I."/>
        </authorList>
    </citation>
    <scope>NUCLEOTIDE SEQUENCE</scope>
</reference>
<feature type="region of interest" description="Disordered" evidence="2">
    <location>
        <begin position="13"/>
        <end position="43"/>
    </location>
</feature>
<dbReference type="InterPro" id="IPR011990">
    <property type="entry name" value="TPR-like_helical_dom_sf"/>
</dbReference>
<name>A0AAV1E8K5_OLDCO</name>
<proteinExistence type="predicted"/>
<dbReference type="Gene3D" id="1.25.40.10">
    <property type="entry name" value="Tetratricopeptide repeat domain"/>
    <property type="match status" value="3"/>
</dbReference>
<dbReference type="PANTHER" id="PTHR44102">
    <property type="entry name" value="PROTEIN NPG1"/>
    <property type="match status" value="1"/>
</dbReference>
<evidence type="ECO:0000313" key="4">
    <source>
        <dbReference type="Proteomes" id="UP001161247"/>
    </source>
</evidence>
<feature type="compositionally biased region" description="Polar residues" evidence="2">
    <location>
        <begin position="28"/>
        <end position="40"/>
    </location>
</feature>
<dbReference type="SUPFAM" id="SSF48452">
    <property type="entry name" value="TPR-like"/>
    <property type="match status" value="3"/>
</dbReference>
<dbReference type="PANTHER" id="PTHR44102:SF4">
    <property type="entry name" value="PROTEIN NPGR1"/>
    <property type="match status" value="1"/>
</dbReference>
<dbReference type="EMBL" id="OX459125">
    <property type="protein sequence ID" value="CAI9116013.1"/>
    <property type="molecule type" value="Genomic_DNA"/>
</dbReference>
<keyword evidence="1" id="KW-0802">TPR repeat</keyword>
<keyword evidence="4" id="KW-1185">Reference proteome</keyword>
<evidence type="ECO:0000256" key="1">
    <source>
        <dbReference type="PROSITE-ProRule" id="PRU00339"/>
    </source>
</evidence>
<sequence>MLCACSGEQFKFDEPAPQSPESLATRDFSASASGLSSRNGTADWESKLEDAQVDEVESTLKEALSLNYEEARALLGRLEYQRGNFDAALQVFQGIDVKALSPRMSKAIAERTRPRKSVKKGDNSLLGVMSLHSVSLLLEAVLLKAKSLQELGRVKEAARECKVILDVADSALPNGMPPGIGDDCKLQEMLHKALELLPNLWIEVGYLQEAVTAYRRALAKPWNLDAQRLANIQKGLASILLYGGVEVSLSPHIHLRDKTAPTNNMEEAILLFLILIKKALDREIDWDQEVMDHLTFALTISGRYESLADIVEQIFPGTYDRAQRWYFLALCYSAAGQEQTAIELLKKVAGCSETKNRPNLSSFLLGAKLCAEDPKNAHEGMNFARRVIDASINQNEHLLGQARKFLGICYCNGARVCVSDSERAHLRRESLDSLIQAAQIDKDDPELILNLGLENAVQRNLSSAFDQALLYSNMVGGSSVKGWRLLALIASAQQRLKDAEAIIDLALDETDGIDRLELLRLKAMLQTAQEQPKQAIETYRVLLALVQSQKNSQRPNRDDEVLQLGRLVGEAWQDLAGIYSDLESWNDAEICMDKAKATTLFTSRGWHSKGTICEAQGQHKEALVAFSVSLTIDPDYVPSIVSSAGVLMKMGRKCLPTARSWLMNALRLEPTNHDAWFHLGMLSKAEGLHQQAADYFQAAHELKLSAPVQNFVQE</sequence>
<dbReference type="Proteomes" id="UP001161247">
    <property type="component" value="Chromosome 8"/>
</dbReference>
<dbReference type="AlphaFoldDB" id="A0AAV1E8K5"/>
<organism evidence="3 4">
    <name type="scientific">Oldenlandia corymbosa var. corymbosa</name>
    <dbReference type="NCBI Taxonomy" id="529605"/>
    <lineage>
        <taxon>Eukaryota</taxon>
        <taxon>Viridiplantae</taxon>
        <taxon>Streptophyta</taxon>
        <taxon>Embryophyta</taxon>
        <taxon>Tracheophyta</taxon>
        <taxon>Spermatophyta</taxon>
        <taxon>Magnoliopsida</taxon>
        <taxon>eudicotyledons</taxon>
        <taxon>Gunneridae</taxon>
        <taxon>Pentapetalae</taxon>
        <taxon>asterids</taxon>
        <taxon>lamiids</taxon>
        <taxon>Gentianales</taxon>
        <taxon>Rubiaceae</taxon>
        <taxon>Rubioideae</taxon>
        <taxon>Spermacoceae</taxon>
        <taxon>Hedyotis-Oldenlandia complex</taxon>
        <taxon>Oldenlandia</taxon>
    </lineage>
</organism>
<evidence type="ECO:0000256" key="2">
    <source>
        <dbReference type="SAM" id="MobiDB-lite"/>
    </source>
</evidence>
<dbReference type="InterPro" id="IPR019734">
    <property type="entry name" value="TPR_rpt"/>
</dbReference>
<feature type="repeat" description="TPR" evidence="1">
    <location>
        <begin position="603"/>
        <end position="636"/>
    </location>
</feature>
<dbReference type="SMART" id="SM00028">
    <property type="entry name" value="TPR"/>
    <property type="match status" value="5"/>
</dbReference>
<dbReference type="Pfam" id="PF13432">
    <property type="entry name" value="TPR_16"/>
    <property type="match status" value="1"/>
</dbReference>